<name>A0ABD1YVP4_9MARC</name>
<gene>
    <name evidence="1" type="ORF">R1flu_006327</name>
</gene>
<keyword evidence="2" id="KW-1185">Reference proteome</keyword>
<evidence type="ECO:0000313" key="2">
    <source>
        <dbReference type="Proteomes" id="UP001605036"/>
    </source>
</evidence>
<organism evidence="1 2">
    <name type="scientific">Riccia fluitans</name>
    <dbReference type="NCBI Taxonomy" id="41844"/>
    <lineage>
        <taxon>Eukaryota</taxon>
        <taxon>Viridiplantae</taxon>
        <taxon>Streptophyta</taxon>
        <taxon>Embryophyta</taxon>
        <taxon>Marchantiophyta</taxon>
        <taxon>Marchantiopsida</taxon>
        <taxon>Marchantiidae</taxon>
        <taxon>Marchantiales</taxon>
        <taxon>Ricciaceae</taxon>
        <taxon>Riccia</taxon>
    </lineage>
</organism>
<reference evidence="1 2" key="1">
    <citation type="submission" date="2024-09" db="EMBL/GenBank/DDBJ databases">
        <title>Chromosome-scale assembly of Riccia fluitans.</title>
        <authorList>
            <person name="Paukszto L."/>
            <person name="Sawicki J."/>
            <person name="Karawczyk K."/>
            <person name="Piernik-Szablinska J."/>
            <person name="Szczecinska M."/>
            <person name="Mazdziarz M."/>
        </authorList>
    </citation>
    <scope>NUCLEOTIDE SEQUENCE [LARGE SCALE GENOMIC DNA]</scope>
    <source>
        <strain evidence="1">Rf_01</strain>
        <tissue evidence="1">Aerial parts of the thallus</tissue>
    </source>
</reference>
<protein>
    <submittedName>
        <fullName evidence="1">Uncharacterized protein</fullName>
    </submittedName>
</protein>
<proteinExistence type="predicted"/>
<dbReference type="AlphaFoldDB" id="A0ABD1YVP4"/>
<dbReference type="Proteomes" id="UP001605036">
    <property type="component" value="Unassembled WGS sequence"/>
</dbReference>
<sequence length="115" mass="12754">MLWLPLSSPAKAYPGPPVVAHEEEEIMKKLEIPVGFTTTKQLVMTSKFQGLNLMLSTIDLQELPFSSTRQQSLPSSAHLLLLPYCKASFYHGLKPANLANFLKLQSVQAMPVTLD</sequence>
<comment type="caution">
    <text evidence="1">The sequence shown here is derived from an EMBL/GenBank/DDBJ whole genome shotgun (WGS) entry which is preliminary data.</text>
</comment>
<accession>A0ABD1YVP4</accession>
<evidence type="ECO:0000313" key="1">
    <source>
        <dbReference type="EMBL" id="KAL2634848.1"/>
    </source>
</evidence>
<dbReference type="EMBL" id="JBHFFA010000003">
    <property type="protein sequence ID" value="KAL2634848.1"/>
    <property type="molecule type" value="Genomic_DNA"/>
</dbReference>